<dbReference type="InterPro" id="IPR013155">
    <property type="entry name" value="M/V/L/I-tRNA-synth_anticd-bd"/>
</dbReference>
<name>A0A7V3RDH6_9BACT</name>
<dbReference type="Pfam" id="PF00133">
    <property type="entry name" value="tRNA-synt_1"/>
    <property type="match status" value="1"/>
</dbReference>
<comment type="subcellular location">
    <subcellularLocation>
        <location evidence="1 11">Cytoplasm</location>
    </subcellularLocation>
</comment>
<keyword evidence="4 11" id="KW-0436">Ligase</keyword>
<evidence type="ECO:0000256" key="8">
    <source>
        <dbReference type="ARBA" id="ARBA00023054"/>
    </source>
</evidence>
<feature type="short sequence motif" description="'KMSKS' region" evidence="11">
    <location>
        <begin position="517"/>
        <end position="521"/>
    </location>
</feature>
<comment type="function">
    <text evidence="11">Catalyzes the attachment of valine to tRNA(Val). As ValRS can inadvertently accommodate and process structurally similar amino acids such as threonine, to avoid such errors, it has a 'posttransfer' editing activity that hydrolyzes mischarged Thr-tRNA(Val) in a tRNA-dependent manner.</text>
</comment>
<evidence type="ECO:0000256" key="5">
    <source>
        <dbReference type="ARBA" id="ARBA00022741"/>
    </source>
</evidence>
<evidence type="ECO:0000256" key="7">
    <source>
        <dbReference type="ARBA" id="ARBA00022917"/>
    </source>
</evidence>
<dbReference type="SUPFAM" id="SSF46589">
    <property type="entry name" value="tRNA-binding arm"/>
    <property type="match status" value="1"/>
</dbReference>
<dbReference type="EMBL" id="DTPE01000023">
    <property type="protein sequence ID" value="HGE74606.1"/>
    <property type="molecule type" value="Genomic_DNA"/>
</dbReference>
<comment type="catalytic activity">
    <reaction evidence="10 11">
        <text>tRNA(Val) + L-valine + ATP = L-valyl-tRNA(Val) + AMP + diphosphate</text>
        <dbReference type="Rhea" id="RHEA:10704"/>
        <dbReference type="Rhea" id="RHEA-COMP:9672"/>
        <dbReference type="Rhea" id="RHEA-COMP:9708"/>
        <dbReference type="ChEBI" id="CHEBI:30616"/>
        <dbReference type="ChEBI" id="CHEBI:33019"/>
        <dbReference type="ChEBI" id="CHEBI:57762"/>
        <dbReference type="ChEBI" id="CHEBI:78442"/>
        <dbReference type="ChEBI" id="CHEBI:78537"/>
        <dbReference type="ChEBI" id="CHEBI:456215"/>
        <dbReference type="EC" id="6.1.1.9"/>
    </reaction>
</comment>
<dbReference type="GO" id="GO:0006438">
    <property type="term" value="P:valyl-tRNA aminoacylation"/>
    <property type="evidence" value="ECO:0007669"/>
    <property type="project" value="UniProtKB-UniRule"/>
</dbReference>
<dbReference type="Gene3D" id="1.10.287.380">
    <property type="entry name" value="Valyl-tRNA synthetase, C-terminal domain"/>
    <property type="match status" value="1"/>
</dbReference>
<evidence type="ECO:0000259" key="12">
    <source>
        <dbReference type="Pfam" id="PF00133"/>
    </source>
</evidence>
<evidence type="ECO:0000256" key="9">
    <source>
        <dbReference type="ARBA" id="ARBA00023146"/>
    </source>
</evidence>
<protein>
    <recommendedName>
        <fullName evidence="11">Valine--tRNA ligase</fullName>
        <ecNumber evidence="11">6.1.1.9</ecNumber>
    </recommendedName>
    <alternativeName>
        <fullName evidence="11">Valyl-tRNA synthetase</fullName>
        <shortName evidence="11">ValRS</shortName>
    </alternativeName>
</protein>
<keyword evidence="3 11" id="KW-0963">Cytoplasm</keyword>
<comment type="similarity">
    <text evidence="11">Belongs to the class-I aminoacyl-tRNA synthetase family. ValS type 1 subfamily.</text>
</comment>
<dbReference type="PANTHER" id="PTHR11946">
    <property type="entry name" value="VALYL-TRNA SYNTHETASES"/>
    <property type="match status" value="1"/>
</dbReference>
<keyword evidence="7 11" id="KW-0648">Protein biosynthesis</keyword>
<keyword evidence="5 11" id="KW-0547">Nucleotide-binding</keyword>
<dbReference type="InterPro" id="IPR009008">
    <property type="entry name" value="Val/Leu/Ile-tRNA-synth_edit"/>
</dbReference>
<gene>
    <name evidence="11" type="primary">valS</name>
    <name evidence="15" type="ORF">ENX73_00575</name>
</gene>
<dbReference type="InterPro" id="IPR037118">
    <property type="entry name" value="Val-tRNA_synth_C_sf"/>
</dbReference>
<evidence type="ECO:0000256" key="10">
    <source>
        <dbReference type="ARBA" id="ARBA00047552"/>
    </source>
</evidence>
<comment type="caution">
    <text evidence="15">The sequence shown here is derived from an EMBL/GenBank/DDBJ whole genome shotgun (WGS) entry which is preliminary data.</text>
</comment>
<evidence type="ECO:0000256" key="6">
    <source>
        <dbReference type="ARBA" id="ARBA00022840"/>
    </source>
</evidence>
<evidence type="ECO:0000256" key="2">
    <source>
        <dbReference type="ARBA" id="ARBA00011245"/>
    </source>
</evidence>
<dbReference type="CDD" id="cd00817">
    <property type="entry name" value="ValRS_core"/>
    <property type="match status" value="1"/>
</dbReference>
<comment type="domain">
    <text evidence="11">The C-terminal coiled-coil domain is crucial for aminoacylation activity.</text>
</comment>
<dbReference type="InterPro" id="IPR033705">
    <property type="entry name" value="Anticodon_Ia_Val"/>
</dbReference>
<dbReference type="InterPro" id="IPR009080">
    <property type="entry name" value="tRNAsynth_Ia_anticodon-bd"/>
</dbReference>
<reference evidence="15" key="1">
    <citation type="journal article" date="2020" name="mSystems">
        <title>Genome- and Community-Level Interaction Insights into Carbon Utilization and Element Cycling Functions of Hydrothermarchaeota in Hydrothermal Sediment.</title>
        <authorList>
            <person name="Zhou Z."/>
            <person name="Liu Y."/>
            <person name="Xu W."/>
            <person name="Pan J."/>
            <person name="Luo Z.H."/>
            <person name="Li M."/>
        </authorList>
    </citation>
    <scope>NUCLEOTIDE SEQUENCE [LARGE SCALE GENOMIC DNA]</scope>
    <source>
        <strain evidence="15">SpSt-966</strain>
    </source>
</reference>
<organism evidence="15">
    <name type="scientific">Mesoaciditoga lauensis</name>
    <dbReference type="NCBI Taxonomy" id="1495039"/>
    <lineage>
        <taxon>Bacteria</taxon>
        <taxon>Thermotogati</taxon>
        <taxon>Thermotogota</taxon>
        <taxon>Thermotogae</taxon>
        <taxon>Mesoaciditogales</taxon>
        <taxon>Mesoaciditogaceae</taxon>
        <taxon>Mesoaciditoga</taxon>
    </lineage>
</organism>
<proteinExistence type="inferred from homology"/>
<dbReference type="Gene3D" id="3.40.50.620">
    <property type="entry name" value="HUPs"/>
    <property type="match status" value="2"/>
</dbReference>
<evidence type="ECO:0000256" key="11">
    <source>
        <dbReference type="HAMAP-Rule" id="MF_02004"/>
    </source>
</evidence>
<dbReference type="GO" id="GO:0002161">
    <property type="term" value="F:aminoacyl-tRNA deacylase activity"/>
    <property type="evidence" value="ECO:0007669"/>
    <property type="project" value="InterPro"/>
</dbReference>
<dbReference type="SUPFAM" id="SSF52374">
    <property type="entry name" value="Nucleotidylyl transferase"/>
    <property type="match status" value="1"/>
</dbReference>
<evidence type="ECO:0000259" key="13">
    <source>
        <dbReference type="Pfam" id="PF08264"/>
    </source>
</evidence>
<evidence type="ECO:0000256" key="1">
    <source>
        <dbReference type="ARBA" id="ARBA00004496"/>
    </source>
</evidence>
<dbReference type="InterPro" id="IPR002300">
    <property type="entry name" value="aa-tRNA-synth_Ia"/>
</dbReference>
<comment type="caution">
    <text evidence="11">Lacks conserved residue(s) required for the propagation of feature annotation.</text>
</comment>
<dbReference type="FunFam" id="3.40.50.620:FF:000032">
    <property type="entry name" value="Valine--tRNA ligase"/>
    <property type="match status" value="1"/>
</dbReference>
<feature type="binding site" evidence="11">
    <location>
        <position position="520"/>
    </location>
    <ligand>
        <name>ATP</name>
        <dbReference type="ChEBI" id="CHEBI:30616"/>
    </ligand>
</feature>
<dbReference type="Gene3D" id="3.90.740.10">
    <property type="entry name" value="Valyl/Leucyl/Isoleucyl-tRNA synthetase, editing domain"/>
    <property type="match status" value="1"/>
</dbReference>
<dbReference type="EC" id="6.1.1.9" evidence="11"/>
<evidence type="ECO:0000256" key="3">
    <source>
        <dbReference type="ARBA" id="ARBA00022490"/>
    </source>
</evidence>
<dbReference type="PRINTS" id="PR00986">
    <property type="entry name" value="TRNASYNTHVAL"/>
</dbReference>
<dbReference type="CDD" id="cd07962">
    <property type="entry name" value="Anticodon_Ia_Val"/>
    <property type="match status" value="1"/>
</dbReference>
<evidence type="ECO:0000259" key="14">
    <source>
        <dbReference type="Pfam" id="PF10458"/>
    </source>
</evidence>
<dbReference type="Gene3D" id="1.10.730.10">
    <property type="entry name" value="Isoleucyl-tRNA Synthetase, Domain 1"/>
    <property type="match status" value="1"/>
</dbReference>
<keyword evidence="9 11" id="KW-0030">Aminoacyl-tRNA synthetase</keyword>
<dbReference type="InterPro" id="IPR010978">
    <property type="entry name" value="tRNA-bd_arm"/>
</dbReference>
<dbReference type="FunFam" id="1.10.730.10:FF:000014">
    <property type="entry name" value="Valine--tRNA ligase"/>
    <property type="match status" value="1"/>
</dbReference>
<dbReference type="GO" id="GO:0005829">
    <property type="term" value="C:cytosol"/>
    <property type="evidence" value="ECO:0007669"/>
    <property type="project" value="TreeGrafter"/>
</dbReference>
<dbReference type="Pfam" id="PF10458">
    <property type="entry name" value="Val_tRNA-synt_C"/>
    <property type="match status" value="1"/>
</dbReference>
<comment type="domain">
    <text evidence="11">ValRS has two distinct active sites: one for aminoacylation and one for editing. The misactivated threonine is translocated from the active site to the editing site.</text>
</comment>
<dbReference type="AlphaFoldDB" id="A0A7V3RDH6"/>
<keyword evidence="6 11" id="KW-0067">ATP-binding</keyword>
<dbReference type="InterPro" id="IPR019499">
    <property type="entry name" value="Val-tRNA_synth_tRNA-bd"/>
</dbReference>
<dbReference type="FunFam" id="3.40.50.620:FF:000098">
    <property type="entry name" value="Valine--tRNA ligase"/>
    <property type="match status" value="1"/>
</dbReference>
<dbReference type="SUPFAM" id="SSF47323">
    <property type="entry name" value="Anticodon-binding domain of a subclass of class I aminoacyl-tRNA synthetases"/>
    <property type="match status" value="1"/>
</dbReference>
<dbReference type="InterPro" id="IPR001412">
    <property type="entry name" value="aa-tRNA-synth_I_CS"/>
</dbReference>
<sequence length="859" mass="99523">MDKFYSPKETEKKWYTKWQDGGFFSPHEGNGKFSVVIPPPNITNVLHIGHALNIIIQDMTVRYQRMKGKEILWVPGEDHAGIATQTVIVKKLNSEGKTKEDIGQEKFIEIAHKWAEEYRKKIREQVEIMGSSCDWSRERFTLDEGLSRAVRKVFVSLYKKGLIYRGKYMINWCPSCGTVLSNEEIEYSDDNSKLYYVRYPIQEGGSVIIATTRPETMLGDTAVAINPKDERYNNLVSKHAILPLVGRIIPIITDEYVDMTFGTGALKVTPAHDPNDFELGKKHNLEIIDVLDDEANISFEGPYKGMKREKARKVIVEDLQKAGYLVKVEDYQHSVGHCYRCQTVVEPKISDQWFVKMAPLAKPAIEAVKDGKVKFHPERWEKVYMNWMEDVHDWCISRQLWWGHRIPVWYCDDCGHLTVSEEDPERCEACGSKNIHQDPDVLDTWFSSALWPFSTLGWPEETADLKKFYPTDLLVTGFDIIFFWVARMIVMGLEFMGEVPFHDVYLHQLVRDKFGRKMSKSLGNGIDPIEVVDKYGADAMRMALAMLASQGRDINLDDRAFESYMHFANKIWNASRFVEMNTKDVKMTHPEGLTIADRWILSRLNSVIERESAAFDSYDYNIAAHEIYDFFWGDFCDWYIEMSKVQLEGDLKENTQQVLLYVLNQSLRLLHPLMPFVSEEIWSYFFDGFLIVAKWPEVDQMFKFEDENFEFLTEIIKGVRNVRADLDLPQSVKIKVVITGKIKWPKDSPAELYISKLTNASEVENSHLRPKKAMTAAVNSDGEVFVVMDEHFDFNNEIARLNSKIVKAADGFRKAEARLSNEEFVKKAPEDIIKKVKDEREEFEKTLKRLDKTLRNLKE</sequence>
<dbReference type="GO" id="GO:0005524">
    <property type="term" value="F:ATP binding"/>
    <property type="evidence" value="ECO:0007669"/>
    <property type="project" value="UniProtKB-UniRule"/>
</dbReference>
<dbReference type="SUPFAM" id="SSF50677">
    <property type="entry name" value="ValRS/IleRS/LeuRS editing domain"/>
    <property type="match status" value="1"/>
</dbReference>
<feature type="domain" description="Valyl-tRNA synthetase tRNA-binding arm" evidence="14">
    <location>
        <begin position="793"/>
        <end position="858"/>
    </location>
</feature>
<dbReference type="PROSITE" id="PS00178">
    <property type="entry name" value="AA_TRNA_LIGASE_I"/>
    <property type="match status" value="1"/>
</dbReference>
<evidence type="ECO:0000313" key="15">
    <source>
        <dbReference type="EMBL" id="HGE74606.1"/>
    </source>
</evidence>
<dbReference type="NCBIfam" id="NF004349">
    <property type="entry name" value="PRK05729.1"/>
    <property type="match status" value="1"/>
</dbReference>
<keyword evidence="8 11" id="KW-0175">Coiled coil</keyword>
<dbReference type="InterPro" id="IPR002303">
    <property type="entry name" value="Valyl-tRNA_ligase"/>
</dbReference>
<dbReference type="Pfam" id="PF08264">
    <property type="entry name" value="Anticodon_1"/>
    <property type="match status" value="1"/>
</dbReference>
<accession>A0A7V3RDH6</accession>
<dbReference type="NCBIfam" id="TIGR00422">
    <property type="entry name" value="valS"/>
    <property type="match status" value="1"/>
</dbReference>
<feature type="domain" description="Methionyl/Valyl/Leucyl/Isoleucyl-tRNA synthetase anticodon-binding" evidence="13">
    <location>
        <begin position="597"/>
        <end position="738"/>
    </location>
</feature>
<dbReference type="InterPro" id="IPR014729">
    <property type="entry name" value="Rossmann-like_a/b/a_fold"/>
</dbReference>
<comment type="subunit">
    <text evidence="2 11">Monomer.</text>
</comment>
<dbReference type="HAMAP" id="MF_02004">
    <property type="entry name" value="Val_tRNA_synth_type1"/>
    <property type="match status" value="1"/>
</dbReference>
<feature type="domain" description="Aminoacyl-tRNA synthetase class Ia" evidence="12">
    <location>
        <begin position="13"/>
        <end position="557"/>
    </location>
</feature>
<dbReference type="GO" id="GO:0004832">
    <property type="term" value="F:valine-tRNA ligase activity"/>
    <property type="evidence" value="ECO:0007669"/>
    <property type="project" value="UniProtKB-UniRule"/>
</dbReference>
<evidence type="ECO:0000256" key="4">
    <source>
        <dbReference type="ARBA" id="ARBA00022598"/>
    </source>
</evidence>
<dbReference type="PANTHER" id="PTHR11946:SF93">
    <property type="entry name" value="VALINE--TRNA LIGASE, CHLOROPLASTIC_MITOCHONDRIAL 2"/>
    <property type="match status" value="1"/>
</dbReference>